<proteinExistence type="inferred from homology"/>
<dbReference type="AlphaFoldDB" id="A0A323UDL2"/>
<keyword evidence="2 4" id="KW-0808">Transferase</keyword>
<organism evidence="7 8">
    <name type="scientific">Rhodopseudomonas palustris</name>
    <dbReference type="NCBI Taxonomy" id="1076"/>
    <lineage>
        <taxon>Bacteria</taxon>
        <taxon>Pseudomonadati</taxon>
        <taxon>Pseudomonadota</taxon>
        <taxon>Alphaproteobacteria</taxon>
        <taxon>Hyphomicrobiales</taxon>
        <taxon>Nitrobacteraceae</taxon>
        <taxon>Rhodopseudomonas</taxon>
    </lineage>
</organism>
<evidence type="ECO:0000313" key="8">
    <source>
        <dbReference type="Proteomes" id="UP000248134"/>
    </source>
</evidence>
<dbReference type="PANTHER" id="PTHR20919:SF0">
    <property type="entry name" value="HOMOSERINE O-SUCCINYLTRANSFERASE"/>
    <property type="match status" value="1"/>
</dbReference>
<name>A0A323UDL2_RHOPL</name>
<dbReference type="OrthoDB" id="9772423at2"/>
<dbReference type="Proteomes" id="UP000248134">
    <property type="component" value="Unassembled WGS sequence"/>
</dbReference>
<comment type="pathway">
    <text evidence="4">Amino-acid biosynthesis; L-methionine biosynthesis via de novo pathway; O-succinyl-L-homoserine from L-homoserine: step 1/1.</text>
</comment>
<keyword evidence="1 4" id="KW-0028">Amino-acid biosynthesis</keyword>
<dbReference type="GO" id="GO:0009086">
    <property type="term" value="P:methionine biosynthetic process"/>
    <property type="evidence" value="ECO:0007669"/>
    <property type="project" value="UniProtKB-UniRule"/>
</dbReference>
<dbReference type="GO" id="GO:0005737">
    <property type="term" value="C:cytoplasm"/>
    <property type="evidence" value="ECO:0007669"/>
    <property type="project" value="UniProtKB-SubCell"/>
</dbReference>
<evidence type="ECO:0000256" key="4">
    <source>
        <dbReference type="HAMAP-Rule" id="MF_00295"/>
    </source>
</evidence>
<dbReference type="UniPathway" id="UPA00051">
    <property type="reaction ID" value="UER00075"/>
</dbReference>
<accession>A0A323UDL2</accession>
<dbReference type="EMBL" id="QKQS01000023">
    <property type="protein sequence ID" value="PZA10389.1"/>
    <property type="molecule type" value="Genomic_DNA"/>
</dbReference>
<evidence type="ECO:0000256" key="6">
    <source>
        <dbReference type="SAM" id="MobiDB-lite"/>
    </source>
</evidence>
<comment type="similarity">
    <text evidence="4">Belongs to the MetA family.</text>
</comment>
<comment type="caution">
    <text evidence="7">The sequence shown here is derived from an EMBL/GenBank/DDBJ whole genome shotgun (WGS) entry which is preliminary data.</text>
</comment>
<protein>
    <recommendedName>
        <fullName evidence="4">Homoserine O-succinyltransferase</fullName>
        <shortName evidence="4">HST</shortName>
        <ecNumber evidence="4">2.3.1.46</ecNumber>
    </recommendedName>
    <alternativeName>
        <fullName evidence="4">Homoserine transsuccinylase</fullName>
        <shortName evidence="4">HTS</shortName>
    </alternativeName>
</protein>
<feature type="active site" description="Acyl-thioester intermediate" evidence="4 5">
    <location>
        <position position="147"/>
    </location>
</feature>
<gene>
    <name evidence="4" type="primary">metAS</name>
    <name evidence="7" type="ORF">DNX69_13520</name>
</gene>
<feature type="region of interest" description="Disordered" evidence="6">
    <location>
        <begin position="1"/>
        <end position="26"/>
    </location>
</feature>
<evidence type="ECO:0000256" key="3">
    <source>
        <dbReference type="ARBA" id="ARBA00023315"/>
    </source>
</evidence>
<feature type="site" description="Important for substrate specificity" evidence="4">
    <location>
        <position position="196"/>
    </location>
</feature>
<dbReference type="GO" id="GO:0008899">
    <property type="term" value="F:homoserine O-succinyltransferase activity"/>
    <property type="evidence" value="ECO:0007669"/>
    <property type="project" value="UniProtKB-EC"/>
</dbReference>
<dbReference type="InterPro" id="IPR029062">
    <property type="entry name" value="Class_I_gatase-like"/>
</dbReference>
<dbReference type="PANTHER" id="PTHR20919">
    <property type="entry name" value="HOMOSERINE O-SUCCINYLTRANSFERASE"/>
    <property type="match status" value="1"/>
</dbReference>
<dbReference type="NCBIfam" id="NF003776">
    <property type="entry name" value="PRK05368.1-3"/>
    <property type="match status" value="1"/>
</dbReference>
<dbReference type="GO" id="GO:0004414">
    <property type="term" value="F:homoserine O-acetyltransferase activity"/>
    <property type="evidence" value="ECO:0007669"/>
    <property type="project" value="UniProtKB-UniRule"/>
</dbReference>
<dbReference type="EC" id="2.3.1.46" evidence="4"/>
<keyword evidence="4" id="KW-0963">Cytoplasm</keyword>
<feature type="binding site" evidence="4">
    <location>
        <position position="168"/>
    </location>
    <ligand>
        <name>substrate</name>
    </ligand>
</feature>
<evidence type="ECO:0000256" key="5">
    <source>
        <dbReference type="PIRSR" id="PIRSR000450-1"/>
    </source>
</evidence>
<dbReference type="InterPro" id="IPR033752">
    <property type="entry name" value="MetA_family"/>
</dbReference>
<feature type="active site" description="Proton acceptor" evidence="4">
    <location>
        <position position="239"/>
    </location>
</feature>
<comment type="function">
    <text evidence="4">Transfers a succinyl group from succinyl-CoA to L-homoserine, forming succinyl-L-homoserine.</text>
</comment>
<sequence>MTLLFDSADPIASPALAPDDAGDERCQRRYPEHSRPIEIGLVNNMGDAALRATERQFARLLRDSAGAQRVRLHCFALRSVPRSAAARQRIDSLYSDIGDLGRLRLDGLIVTGAEPRTPALSDEPYWDEFRRLVDWAEAHTRSTIWSCLAAHAAVLHFDGIERRRLPQKRSGVYSTEGLRDDAMLADLPEVMQVSHSRLNDLDPGELSAAGYGILSRAAGAGVDVFTRRDRSRMVFFQGHPEYDATTLQREFLRDVGRYLAGERDDYPAPPDNYFCAETEDRLATFCDRARADRRPEIISELSQLMLRPGLASALDASAAALFGNWLSLLAAEH</sequence>
<feature type="active site" evidence="4">
    <location>
        <position position="241"/>
    </location>
</feature>
<dbReference type="HAMAP" id="MF_00295">
    <property type="entry name" value="MetA_acyltransf"/>
    <property type="match status" value="1"/>
</dbReference>
<feature type="binding site" evidence="4">
    <location>
        <position position="253"/>
    </location>
    <ligand>
        <name>substrate</name>
    </ligand>
</feature>
<dbReference type="Pfam" id="PF04204">
    <property type="entry name" value="HTS"/>
    <property type="match status" value="1"/>
</dbReference>
<keyword evidence="4" id="KW-0486">Methionine biosynthesis</keyword>
<reference evidence="7 8" key="1">
    <citation type="submission" date="2018-06" db="EMBL/GenBank/DDBJ databases">
        <title>Draft Whole-Genome Sequence of the purple photosynthetic bacterium Rhodospeudomonas palustris XCP.</title>
        <authorList>
            <person name="Rayyan A."/>
            <person name="Meyer T.E."/>
            <person name="Kyndt J.A."/>
        </authorList>
    </citation>
    <scope>NUCLEOTIDE SEQUENCE [LARGE SCALE GENOMIC DNA]</scope>
    <source>
        <strain evidence="7 8">XCP</strain>
    </source>
</reference>
<evidence type="ECO:0000256" key="2">
    <source>
        <dbReference type="ARBA" id="ARBA00022679"/>
    </source>
</evidence>
<comment type="subcellular location">
    <subcellularLocation>
        <location evidence="4">Cytoplasm</location>
    </subcellularLocation>
</comment>
<feature type="binding site" evidence="4">
    <location>
        <position position="196"/>
    </location>
    <ligand>
        <name>substrate</name>
    </ligand>
</feature>
<evidence type="ECO:0000313" key="7">
    <source>
        <dbReference type="EMBL" id="PZA10389.1"/>
    </source>
</evidence>
<comment type="catalytic activity">
    <reaction evidence="4">
        <text>L-homoserine + succinyl-CoA = O-succinyl-L-homoserine + CoA</text>
        <dbReference type="Rhea" id="RHEA:22008"/>
        <dbReference type="ChEBI" id="CHEBI:57287"/>
        <dbReference type="ChEBI" id="CHEBI:57292"/>
        <dbReference type="ChEBI" id="CHEBI:57476"/>
        <dbReference type="ChEBI" id="CHEBI:57661"/>
        <dbReference type="EC" id="2.3.1.46"/>
    </reaction>
</comment>
<comment type="caution">
    <text evidence="4">Lacks conserved residue(s) required for the propagation of feature annotation.</text>
</comment>
<dbReference type="RefSeq" id="WP_110786497.1">
    <property type="nucleotide sequence ID" value="NZ_QKQS01000023.1"/>
</dbReference>
<feature type="site" description="Important for acyl-CoA specificity" evidence="4">
    <location>
        <position position="148"/>
    </location>
</feature>
<keyword evidence="3 4" id="KW-0012">Acyltransferase</keyword>
<evidence type="ECO:0000256" key="1">
    <source>
        <dbReference type="ARBA" id="ARBA00022605"/>
    </source>
</evidence>
<dbReference type="SUPFAM" id="SSF52317">
    <property type="entry name" value="Class I glutamine amidotransferase-like"/>
    <property type="match status" value="1"/>
</dbReference>
<dbReference type="Gene3D" id="3.40.50.880">
    <property type="match status" value="1"/>
</dbReference>
<feature type="site" description="Important for acyl-CoA specificity" evidence="4">
    <location>
        <position position="114"/>
    </location>
</feature>